<accession>A0A2P2KD07</accession>
<dbReference type="AlphaFoldDB" id="A0A2P2KD07"/>
<evidence type="ECO:0000313" key="1">
    <source>
        <dbReference type="EMBL" id="MBX03600.1"/>
    </source>
</evidence>
<name>A0A2P2KD07_RHIMU</name>
<dbReference type="EMBL" id="GGEC01023116">
    <property type="protein sequence ID" value="MBX03600.1"/>
    <property type="molecule type" value="Transcribed_RNA"/>
</dbReference>
<protein>
    <submittedName>
        <fullName evidence="1">Acetyltransferase-related family protein</fullName>
    </submittedName>
</protein>
<reference evidence="1" key="1">
    <citation type="submission" date="2018-02" db="EMBL/GenBank/DDBJ databases">
        <title>Rhizophora mucronata_Transcriptome.</title>
        <authorList>
            <person name="Meera S.P."/>
            <person name="Sreeshan A."/>
            <person name="Augustine A."/>
        </authorList>
    </citation>
    <scope>NUCLEOTIDE SEQUENCE</scope>
    <source>
        <tissue evidence="1">Leaf</tissue>
    </source>
</reference>
<keyword evidence="1" id="KW-0808">Transferase</keyword>
<dbReference type="GO" id="GO:0016740">
    <property type="term" value="F:transferase activity"/>
    <property type="evidence" value="ECO:0007669"/>
    <property type="project" value="UniProtKB-KW"/>
</dbReference>
<sequence>MKMIGLFCWKEASQDQHLQNFRVHPSKQT</sequence>
<proteinExistence type="predicted"/>
<organism evidence="1">
    <name type="scientific">Rhizophora mucronata</name>
    <name type="common">Asiatic mangrove</name>
    <dbReference type="NCBI Taxonomy" id="61149"/>
    <lineage>
        <taxon>Eukaryota</taxon>
        <taxon>Viridiplantae</taxon>
        <taxon>Streptophyta</taxon>
        <taxon>Embryophyta</taxon>
        <taxon>Tracheophyta</taxon>
        <taxon>Spermatophyta</taxon>
        <taxon>Magnoliopsida</taxon>
        <taxon>eudicotyledons</taxon>
        <taxon>Gunneridae</taxon>
        <taxon>Pentapetalae</taxon>
        <taxon>rosids</taxon>
        <taxon>fabids</taxon>
        <taxon>Malpighiales</taxon>
        <taxon>Rhizophoraceae</taxon>
        <taxon>Rhizophora</taxon>
    </lineage>
</organism>